<dbReference type="RefSeq" id="WP_290361689.1">
    <property type="nucleotide sequence ID" value="NZ_JAUFQU010000001.1"/>
</dbReference>
<proteinExistence type="predicted"/>
<keyword evidence="3" id="KW-1185">Reference proteome</keyword>
<accession>A0ABT8CMZ2</accession>
<comment type="caution">
    <text evidence="1">The sequence shown here is derived from an EMBL/GenBank/DDBJ whole genome shotgun (WGS) entry which is preliminary data.</text>
</comment>
<protein>
    <recommendedName>
        <fullName evidence="4">ATP synthase F0 subunit 8</fullName>
    </recommendedName>
</protein>
<reference evidence="1" key="1">
    <citation type="journal article" date="2014" name="Int. J. Syst. Evol. Microbiol.">
        <title>Complete genome of a new Firmicutes species belonging to the dominant human colonic microbiota ('Ruminococcus bicirculans') reveals two chromosomes and a selective capacity to utilize plant glucans.</title>
        <authorList>
            <consortium name="NISC Comparative Sequencing Program"/>
            <person name="Wegmann U."/>
            <person name="Louis P."/>
            <person name="Goesmann A."/>
            <person name="Henrissat B."/>
            <person name="Duncan S.H."/>
            <person name="Flint H.J."/>
        </authorList>
    </citation>
    <scope>NUCLEOTIDE SEQUENCE</scope>
    <source>
        <strain evidence="1">CECT 7184</strain>
    </source>
</reference>
<sequence length="45" mass="5249">MLVYECFSYLSFQYCRYSSAAISLVKRFGSSLEEFKNKTVLPLTK</sequence>
<dbReference type="EMBL" id="JAUFQU010000001">
    <property type="protein sequence ID" value="MDN3708791.1"/>
    <property type="molecule type" value="Genomic_DNA"/>
</dbReference>
<evidence type="ECO:0008006" key="4">
    <source>
        <dbReference type="Google" id="ProtNLM"/>
    </source>
</evidence>
<dbReference type="Proteomes" id="UP001242368">
    <property type="component" value="Unassembled WGS sequence"/>
</dbReference>
<dbReference type="EMBL" id="JAUFQU010000001">
    <property type="protein sequence ID" value="MDN3705521.1"/>
    <property type="molecule type" value="Genomic_DNA"/>
</dbReference>
<evidence type="ECO:0000313" key="3">
    <source>
        <dbReference type="Proteomes" id="UP001242368"/>
    </source>
</evidence>
<reference evidence="1" key="3">
    <citation type="submission" date="2023-06" db="EMBL/GenBank/DDBJ databases">
        <authorList>
            <person name="Lucena T."/>
            <person name="Sun Q."/>
        </authorList>
    </citation>
    <scope>NUCLEOTIDE SEQUENCE</scope>
    <source>
        <strain evidence="1">CECT 7184</strain>
    </source>
</reference>
<organism evidence="1 3">
    <name type="scientific">Paenimyroides ceti</name>
    <dbReference type="NCBI Taxonomy" id="395087"/>
    <lineage>
        <taxon>Bacteria</taxon>
        <taxon>Pseudomonadati</taxon>
        <taxon>Bacteroidota</taxon>
        <taxon>Flavobacteriia</taxon>
        <taxon>Flavobacteriales</taxon>
        <taxon>Flavobacteriaceae</taxon>
        <taxon>Paenimyroides</taxon>
    </lineage>
</organism>
<name>A0ABT8CMZ2_9FLAO</name>
<evidence type="ECO:0000313" key="1">
    <source>
        <dbReference type="EMBL" id="MDN3705521.1"/>
    </source>
</evidence>
<evidence type="ECO:0000313" key="2">
    <source>
        <dbReference type="EMBL" id="MDN3708791.1"/>
    </source>
</evidence>
<gene>
    <name evidence="1" type="ORF">QW060_00010</name>
    <name evidence="2" type="ORF">QW060_16940</name>
</gene>
<reference evidence="3" key="2">
    <citation type="journal article" date="2019" name="Int. J. Syst. Evol. Microbiol.">
        <title>The Global Catalogue of Microorganisms (GCM) 10K type strain sequencing project: providing services to taxonomists for standard genome sequencing and annotation.</title>
        <authorList>
            <consortium name="The Broad Institute Genomics Platform"/>
            <consortium name="The Broad Institute Genome Sequencing Center for Infectious Disease"/>
            <person name="Wu L."/>
            <person name="Ma J."/>
        </authorList>
    </citation>
    <scope>NUCLEOTIDE SEQUENCE [LARGE SCALE GENOMIC DNA]</scope>
    <source>
        <strain evidence="3">CECT 7184</strain>
    </source>
</reference>